<reference evidence="2 3" key="1">
    <citation type="submission" date="2014-04" db="EMBL/GenBank/DDBJ databases">
        <title>A new species of microsporidia sheds light on the evolution of extreme parasitism.</title>
        <authorList>
            <person name="Haag K.L."/>
            <person name="James T.Y."/>
            <person name="Larsson R."/>
            <person name="Schaer T.M."/>
            <person name="Refardt D."/>
            <person name="Pombert J.-F."/>
            <person name="Ebert D."/>
        </authorList>
    </citation>
    <scope>NUCLEOTIDE SEQUENCE [LARGE SCALE GENOMIC DNA]</scope>
    <source>
        <strain evidence="2 3">UGP3</strain>
        <tissue evidence="2">Spores</tissue>
    </source>
</reference>
<keyword evidence="3" id="KW-1185">Reference proteome</keyword>
<accession>A0A098VQV2</accession>
<proteinExistence type="predicted"/>
<dbReference type="EMBL" id="JMKJ01000347">
    <property type="protein sequence ID" value="KGG51214.1"/>
    <property type="molecule type" value="Genomic_DNA"/>
</dbReference>
<feature type="chain" id="PRO_5001950371" evidence="1">
    <location>
        <begin position="19"/>
        <end position="189"/>
    </location>
</feature>
<organism evidence="2 3">
    <name type="scientific">Mitosporidium daphniae</name>
    <dbReference type="NCBI Taxonomy" id="1485682"/>
    <lineage>
        <taxon>Eukaryota</taxon>
        <taxon>Fungi</taxon>
        <taxon>Fungi incertae sedis</taxon>
        <taxon>Microsporidia</taxon>
        <taxon>Mitosporidium</taxon>
    </lineage>
</organism>
<evidence type="ECO:0000313" key="2">
    <source>
        <dbReference type="EMBL" id="KGG51214.1"/>
    </source>
</evidence>
<comment type="caution">
    <text evidence="2">The sequence shown here is derived from an EMBL/GenBank/DDBJ whole genome shotgun (WGS) entry which is preliminary data.</text>
</comment>
<evidence type="ECO:0000313" key="3">
    <source>
        <dbReference type="Proteomes" id="UP000029725"/>
    </source>
</evidence>
<dbReference type="RefSeq" id="XP_013237650.1">
    <property type="nucleotide sequence ID" value="XM_013382196.1"/>
</dbReference>
<evidence type="ECO:0000256" key="1">
    <source>
        <dbReference type="SAM" id="SignalP"/>
    </source>
</evidence>
<gene>
    <name evidence="2" type="ORF">DI09_414p10</name>
</gene>
<dbReference type="GeneID" id="25259900"/>
<dbReference type="VEuPathDB" id="MicrosporidiaDB:DI09_414p10"/>
<dbReference type="Proteomes" id="UP000029725">
    <property type="component" value="Unassembled WGS sequence"/>
</dbReference>
<name>A0A098VQV2_9MICR</name>
<keyword evidence="1" id="KW-0732">Signal</keyword>
<dbReference type="HOGENOM" id="CLU_1434762_0_0_1"/>
<feature type="non-terminal residue" evidence="2">
    <location>
        <position position="189"/>
    </location>
</feature>
<dbReference type="AlphaFoldDB" id="A0A098VQV2"/>
<protein>
    <submittedName>
        <fullName evidence="2">Uncharacterized protein</fullName>
    </submittedName>
</protein>
<feature type="signal peptide" evidence="1">
    <location>
        <begin position="1"/>
        <end position="18"/>
    </location>
</feature>
<sequence>MKQIIASILYFSVLAIYAQEIDIKKNDILINGKVVGKVENRDAWDTMKFYDNNGVLRFMILPKKVEFQNNINYWNLYTHPQSRKIVELLKKHARLFKPKLGESEVLVKFGILSENGFNEDSIQFFFDQNGGRMNSDKDKADIARNHEMEKGASVQAEIAKANAKYSDGIYRSQKLSNVVLKIQEIGRAS</sequence>